<accession>A0A4Y2MLH4</accession>
<gene>
    <name evidence="3" type="ORF">AVEN_72560_1</name>
</gene>
<feature type="signal peptide" evidence="2">
    <location>
        <begin position="1"/>
        <end position="20"/>
    </location>
</feature>
<evidence type="ECO:0000256" key="1">
    <source>
        <dbReference type="SAM" id="Phobius"/>
    </source>
</evidence>
<sequence>MSWFRLWMLGGNLGFGAVASWQSWVQGCGCSVAFLEFLEGTARCSVAILGSGCSQCSVAILGSGLWMLGGNLGFGAVDSVAILGSGLDARWQSSGLWMLGVILGSGWWMMGGSLGFGAVDAGWQSWVRSCRSVGSKLDSTGAPRI</sequence>
<reference evidence="3 4" key="1">
    <citation type="journal article" date="2019" name="Sci. Rep.">
        <title>Orb-weaving spider Araneus ventricosus genome elucidates the spidroin gene catalogue.</title>
        <authorList>
            <person name="Kono N."/>
            <person name="Nakamura H."/>
            <person name="Ohtoshi R."/>
            <person name="Moran D.A.P."/>
            <person name="Shinohara A."/>
            <person name="Yoshida Y."/>
            <person name="Fujiwara M."/>
            <person name="Mori M."/>
            <person name="Tomita M."/>
            <person name="Arakawa K."/>
        </authorList>
    </citation>
    <scope>NUCLEOTIDE SEQUENCE [LARGE SCALE GENOMIC DNA]</scope>
</reference>
<dbReference type="AlphaFoldDB" id="A0A4Y2MLH4"/>
<keyword evidence="4" id="KW-1185">Reference proteome</keyword>
<dbReference type="Proteomes" id="UP000499080">
    <property type="component" value="Unassembled WGS sequence"/>
</dbReference>
<evidence type="ECO:0000256" key="2">
    <source>
        <dbReference type="SAM" id="SignalP"/>
    </source>
</evidence>
<keyword evidence="1" id="KW-0812">Transmembrane</keyword>
<feature type="chain" id="PRO_5021424902" evidence="2">
    <location>
        <begin position="21"/>
        <end position="145"/>
    </location>
</feature>
<evidence type="ECO:0000313" key="3">
    <source>
        <dbReference type="EMBL" id="GBN27210.1"/>
    </source>
</evidence>
<feature type="transmembrane region" description="Helical" evidence="1">
    <location>
        <begin position="64"/>
        <end position="84"/>
    </location>
</feature>
<evidence type="ECO:0000313" key="4">
    <source>
        <dbReference type="Proteomes" id="UP000499080"/>
    </source>
</evidence>
<comment type="caution">
    <text evidence="3">The sequence shown here is derived from an EMBL/GenBank/DDBJ whole genome shotgun (WGS) entry which is preliminary data.</text>
</comment>
<feature type="transmembrane region" description="Helical" evidence="1">
    <location>
        <begin position="96"/>
        <end position="119"/>
    </location>
</feature>
<keyword evidence="1" id="KW-0472">Membrane</keyword>
<name>A0A4Y2MLH4_ARAVE</name>
<dbReference type="PROSITE" id="PS51257">
    <property type="entry name" value="PROKAR_LIPOPROTEIN"/>
    <property type="match status" value="1"/>
</dbReference>
<protein>
    <submittedName>
        <fullName evidence="3">Uncharacterized protein</fullName>
    </submittedName>
</protein>
<keyword evidence="1" id="KW-1133">Transmembrane helix</keyword>
<organism evidence="3 4">
    <name type="scientific">Araneus ventricosus</name>
    <name type="common">Orbweaver spider</name>
    <name type="synonym">Epeira ventricosa</name>
    <dbReference type="NCBI Taxonomy" id="182803"/>
    <lineage>
        <taxon>Eukaryota</taxon>
        <taxon>Metazoa</taxon>
        <taxon>Ecdysozoa</taxon>
        <taxon>Arthropoda</taxon>
        <taxon>Chelicerata</taxon>
        <taxon>Arachnida</taxon>
        <taxon>Araneae</taxon>
        <taxon>Araneomorphae</taxon>
        <taxon>Entelegynae</taxon>
        <taxon>Araneoidea</taxon>
        <taxon>Araneidae</taxon>
        <taxon>Araneus</taxon>
    </lineage>
</organism>
<dbReference type="EMBL" id="BGPR01007486">
    <property type="protein sequence ID" value="GBN27210.1"/>
    <property type="molecule type" value="Genomic_DNA"/>
</dbReference>
<proteinExistence type="predicted"/>
<keyword evidence="2" id="KW-0732">Signal</keyword>